<accession>A0A9P4NS41</accession>
<dbReference type="Proteomes" id="UP000800235">
    <property type="component" value="Unassembled WGS sequence"/>
</dbReference>
<dbReference type="InterPro" id="IPR008011">
    <property type="entry name" value="Complex1_LYR_dom"/>
</dbReference>
<keyword evidence="4" id="KW-1185">Reference proteome</keyword>
<organism evidence="3 4">
    <name type="scientific">Tothia fuscella</name>
    <dbReference type="NCBI Taxonomy" id="1048955"/>
    <lineage>
        <taxon>Eukaryota</taxon>
        <taxon>Fungi</taxon>
        <taxon>Dikarya</taxon>
        <taxon>Ascomycota</taxon>
        <taxon>Pezizomycotina</taxon>
        <taxon>Dothideomycetes</taxon>
        <taxon>Pleosporomycetidae</taxon>
        <taxon>Venturiales</taxon>
        <taxon>Cylindrosympodiaceae</taxon>
        <taxon>Tothia</taxon>
    </lineage>
</organism>
<feature type="region of interest" description="Disordered" evidence="1">
    <location>
        <begin position="260"/>
        <end position="298"/>
    </location>
</feature>
<evidence type="ECO:0000259" key="2">
    <source>
        <dbReference type="Pfam" id="PF05347"/>
    </source>
</evidence>
<feature type="compositionally biased region" description="Basic and acidic residues" evidence="1">
    <location>
        <begin position="289"/>
        <end position="298"/>
    </location>
</feature>
<name>A0A9P4NS41_9PEZI</name>
<dbReference type="InterPro" id="IPR046896">
    <property type="entry name" value="Cup1-like_N"/>
</dbReference>
<dbReference type="Pfam" id="PF05347">
    <property type="entry name" value="Complex1_LYR"/>
    <property type="match status" value="1"/>
</dbReference>
<reference evidence="3" key="1">
    <citation type="journal article" date="2020" name="Stud. Mycol.">
        <title>101 Dothideomycetes genomes: a test case for predicting lifestyles and emergence of pathogens.</title>
        <authorList>
            <person name="Haridas S."/>
            <person name="Albert R."/>
            <person name="Binder M."/>
            <person name="Bloem J."/>
            <person name="Labutti K."/>
            <person name="Salamov A."/>
            <person name="Andreopoulos B."/>
            <person name="Baker S."/>
            <person name="Barry K."/>
            <person name="Bills G."/>
            <person name="Bluhm B."/>
            <person name="Cannon C."/>
            <person name="Castanera R."/>
            <person name="Culley D."/>
            <person name="Daum C."/>
            <person name="Ezra D."/>
            <person name="Gonzalez J."/>
            <person name="Henrissat B."/>
            <person name="Kuo A."/>
            <person name="Liang C."/>
            <person name="Lipzen A."/>
            <person name="Lutzoni F."/>
            <person name="Magnuson J."/>
            <person name="Mondo S."/>
            <person name="Nolan M."/>
            <person name="Ohm R."/>
            <person name="Pangilinan J."/>
            <person name="Park H.-J."/>
            <person name="Ramirez L."/>
            <person name="Alfaro M."/>
            <person name="Sun H."/>
            <person name="Tritt A."/>
            <person name="Yoshinaga Y."/>
            <person name="Zwiers L.-H."/>
            <person name="Turgeon B."/>
            <person name="Goodwin S."/>
            <person name="Spatafora J."/>
            <person name="Crous P."/>
            <person name="Grigoriev I."/>
        </authorList>
    </citation>
    <scope>NUCLEOTIDE SEQUENCE</scope>
    <source>
        <strain evidence="3">CBS 130266</strain>
    </source>
</reference>
<dbReference type="EMBL" id="MU007034">
    <property type="protein sequence ID" value="KAF2431140.1"/>
    <property type="molecule type" value="Genomic_DNA"/>
</dbReference>
<dbReference type="CDD" id="cd20273">
    <property type="entry name" value="Complex1_LYR_unchar"/>
    <property type="match status" value="1"/>
</dbReference>
<feature type="compositionally biased region" description="Basic and acidic residues" evidence="1">
    <location>
        <begin position="260"/>
        <end position="282"/>
    </location>
</feature>
<comment type="caution">
    <text evidence="3">The sequence shown here is derived from an EMBL/GenBank/DDBJ whole genome shotgun (WGS) entry which is preliminary data.</text>
</comment>
<dbReference type="OrthoDB" id="3925971at2759"/>
<evidence type="ECO:0000256" key="1">
    <source>
        <dbReference type="SAM" id="MobiDB-lite"/>
    </source>
</evidence>
<proteinExistence type="predicted"/>
<evidence type="ECO:0000313" key="3">
    <source>
        <dbReference type="EMBL" id="KAF2431140.1"/>
    </source>
</evidence>
<dbReference type="AlphaFoldDB" id="A0A9P4NS41"/>
<gene>
    <name evidence="3" type="ORF">EJ08DRAFT_696813</name>
</gene>
<sequence length="298" mass="34922">MRIILPKTRSLHRQAAIALFRALLSQCRALPIDETLRGQLQNVVRHRFRANRSLQGTRRIQLSFEAGYTAIDLLDEAVAGDVESTGRIQDYLERVPDYMKRAPKPKPLPVKELPHPTALFEPPPEKKFLNVFPRKHVEGIRKVPNFVNASQLPFLRWKKPQPENVSRVIRDLYKQRIKRLDYVHQLQDYYIPLAQYEEDWDMHLKREFGAVEGSRDREGWVKPMKEVAWDIERTVKEKDEKSQVLMGEFLDIVKREKELAGEEKEDRKRKAKERRAANKRDALLVVESGTKERERAGA</sequence>
<protein>
    <recommendedName>
        <fullName evidence="2">Complex 1 LYR protein domain-containing protein</fullName>
    </recommendedName>
</protein>
<feature type="domain" description="Complex 1 LYR protein" evidence="2">
    <location>
        <begin position="15"/>
        <end position="72"/>
    </location>
</feature>
<evidence type="ECO:0000313" key="4">
    <source>
        <dbReference type="Proteomes" id="UP000800235"/>
    </source>
</evidence>